<dbReference type="EMBL" id="HBKO01020958">
    <property type="protein sequence ID" value="CAE2223453.1"/>
    <property type="molecule type" value="Transcribed_RNA"/>
</dbReference>
<reference evidence="1" key="1">
    <citation type="submission" date="2021-01" db="EMBL/GenBank/DDBJ databases">
        <authorList>
            <person name="Corre E."/>
            <person name="Pelletier E."/>
            <person name="Niang G."/>
            <person name="Scheremetjew M."/>
            <person name="Finn R."/>
            <person name="Kale V."/>
            <person name="Holt S."/>
            <person name="Cochrane G."/>
            <person name="Meng A."/>
            <person name="Brown T."/>
            <person name="Cohen L."/>
        </authorList>
    </citation>
    <scope>NUCLEOTIDE SEQUENCE</scope>
    <source>
        <strain evidence="1">UIO037</strain>
    </source>
</reference>
<dbReference type="AlphaFoldDB" id="A0A7S4IAR9"/>
<gene>
    <name evidence="1" type="ORF">CPOL0286_LOCUS9425</name>
</gene>
<accession>A0A7S4IAR9</accession>
<evidence type="ECO:0000313" key="1">
    <source>
        <dbReference type="EMBL" id="CAE2223453.1"/>
    </source>
</evidence>
<name>A0A7S4IAR9_9EUKA</name>
<proteinExistence type="predicted"/>
<organism evidence="1">
    <name type="scientific">Prymnesium polylepis</name>
    <dbReference type="NCBI Taxonomy" id="72548"/>
    <lineage>
        <taxon>Eukaryota</taxon>
        <taxon>Haptista</taxon>
        <taxon>Haptophyta</taxon>
        <taxon>Prymnesiophyceae</taxon>
        <taxon>Prymnesiales</taxon>
        <taxon>Prymnesiaceae</taxon>
        <taxon>Prymnesium</taxon>
    </lineage>
</organism>
<sequence>MAILRSMTKTPKKTRRKLLCKRAFDKVDRLIKRHTASVREVKKVGREQLGPYAINWSDEEQQIYILSLKEQRQTRRWWRQLHSFGLRREGGKYDVVADMVRVQAAVDAEGW</sequence>
<protein>
    <submittedName>
        <fullName evidence="1">Uncharacterized protein</fullName>
    </submittedName>
</protein>